<dbReference type="Proteomes" id="UP001178507">
    <property type="component" value="Unassembled WGS sequence"/>
</dbReference>
<reference evidence="2" key="1">
    <citation type="submission" date="2023-08" db="EMBL/GenBank/DDBJ databases">
        <authorList>
            <person name="Chen Y."/>
            <person name="Shah S."/>
            <person name="Dougan E. K."/>
            <person name="Thang M."/>
            <person name="Chan C."/>
        </authorList>
    </citation>
    <scope>NUCLEOTIDE SEQUENCE</scope>
</reference>
<accession>A0AA36MPX9</accession>
<evidence type="ECO:0000256" key="1">
    <source>
        <dbReference type="SAM" id="MobiDB-lite"/>
    </source>
</evidence>
<gene>
    <name evidence="2" type="ORF">EVOR1521_LOCUS4941</name>
</gene>
<protein>
    <submittedName>
        <fullName evidence="2">Uncharacterized protein</fullName>
    </submittedName>
</protein>
<dbReference type="AlphaFoldDB" id="A0AA36MPX9"/>
<name>A0AA36MPX9_9DINO</name>
<evidence type="ECO:0000313" key="3">
    <source>
        <dbReference type="Proteomes" id="UP001178507"/>
    </source>
</evidence>
<evidence type="ECO:0000313" key="2">
    <source>
        <dbReference type="EMBL" id="CAJ1375718.1"/>
    </source>
</evidence>
<organism evidence="2 3">
    <name type="scientific">Effrenium voratum</name>
    <dbReference type="NCBI Taxonomy" id="2562239"/>
    <lineage>
        <taxon>Eukaryota</taxon>
        <taxon>Sar</taxon>
        <taxon>Alveolata</taxon>
        <taxon>Dinophyceae</taxon>
        <taxon>Suessiales</taxon>
        <taxon>Symbiodiniaceae</taxon>
        <taxon>Effrenium</taxon>
    </lineage>
</organism>
<keyword evidence="3" id="KW-1185">Reference proteome</keyword>
<proteinExistence type="predicted"/>
<dbReference type="EMBL" id="CAUJNA010000336">
    <property type="protein sequence ID" value="CAJ1375718.1"/>
    <property type="molecule type" value="Genomic_DNA"/>
</dbReference>
<sequence>MEAWSPPWAAEASGPVARPEPWGLAQADPKGVEAMAFESVASHPAAVIWAASLANVIERLWANATEAQLLPPGGSDSFVVAPGLQLRGLRRSSDD</sequence>
<comment type="caution">
    <text evidence="2">The sequence shown here is derived from an EMBL/GenBank/DDBJ whole genome shotgun (WGS) entry which is preliminary data.</text>
</comment>
<feature type="region of interest" description="Disordered" evidence="1">
    <location>
        <begin position="1"/>
        <end position="21"/>
    </location>
</feature>